<dbReference type="InterPro" id="IPR027267">
    <property type="entry name" value="AH/BAR_dom_sf"/>
</dbReference>
<evidence type="ECO:0000259" key="5">
    <source>
        <dbReference type="PROSITE" id="PS50002"/>
    </source>
</evidence>
<feature type="region of interest" description="Disordered" evidence="4">
    <location>
        <begin position="308"/>
        <end position="430"/>
    </location>
</feature>
<dbReference type="Pfam" id="PF03114">
    <property type="entry name" value="BAR"/>
    <property type="match status" value="1"/>
</dbReference>
<evidence type="ECO:0008006" key="9">
    <source>
        <dbReference type="Google" id="ProtNLM"/>
    </source>
</evidence>
<evidence type="ECO:0000256" key="4">
    <source>
        <dbReference type="SAM" id="MobiDB-lite"/>
    </source>
</evidence>
<accession>A0A9P6FLQ9</accession>
<evidence type="ECO:0000256" key="3">
    <source>
        <dbReference type="SAM" id="Coils"/>
    </source>
</evidence>
<keyword evidence="8" id="KW-1185">Reference proteome</keyword>
<dbReference type="InterPro" id="IPR001452">
    <property type="entry name" value="SH3_domain"/>
</dbReference>
<keyword evidence="3" id="KW-0175">Coiled coil</keyword>
<sequence length="478" mass="51997">VLNKKLQSRRLDYDAKLAKVQKAKKEKPEWEEEMQAAKGKYDDTRECLLGIMTHINESQDEQLLALKAYYDAQLTFARKTVEILEGIPESAFTVSPNSSPRTSPMTRNLCRQTSFDTIEEPTNSDDYPSIHSAAAGRAALERAPSSAELRLNVAAHSNHGSDLSRSMPQLSQGAHVRKNSFVAAKSNGHAALPPQLPPPALPTRGRPQKQVRALYSFEATAAEELSIQKGDVIQIIEEIDEGWWEGELMDANGRRQAGMFPSNYCEVISADANGHTNAYKQDSPKSSLSDSGRYQDEDEAAYYQREAEISSPVEQEPEPEPVATPTNRRAPPPPFRHSHVPSLSNGAAGSIMTNQHSPPSTTLARSSTHTPSRSISTTMGSPVNGKPGGIGSRVAPPPPPTRRATTLITDMSRNPPPPTAAAAPSTPTAPRTGYIPKDYFASQSNEAAAVGPCRECNCTEFTANVFKRGSCNNCFHIH</sequence>
<dbReference type="OrthoDB" id="14167at2759"/>
<feature type="compositionally biased region" description="Polar residues" evidence="4">
    <location>
        <begin position="341"/>
        <end position="381"/>
    </location>
</feature>
<evidence type="ECO:0000256" key="1">
    <source>
        <dbReference type="ARBA" id="ARBA00022443"/>
    </source>
</evidence>
<feature type="region of interest" description="Disordered" evidence="4">
    <location>
        <begin position="275"/>
        <end position="296"/>
    </location>
</feature>
<name>A0A9P6FLQ9_9FUNG</name>
<organism evidence="7 8">
    <name type="scientific">Lunasporangiospora selenospora</name>
    <dbReference type="NCBI Taxonomy" id="979761"/>
    <lineage>
        <taxon>Eukaryota</taxon>
        <taxon>Fungi</taxon>
        <taxon>Fungi incertae sedis</taxon>
        <taxon>Mucoromycota</taxon>
        <taxon>Mortierellomycotina</taxon>
        <taxon>Mortierellomycetes</taxon>
        <taxon>Mortierellales</taxon>
        <taxon>Mortierellaceae</taxon>
        <taxon>Lunasporangiospora</taxon>
    </lineage>
</organism>
<dbReference type="AlphaFoldDB" id="A0A9P6FLQ9"/>
<feature type="compositionally biased region" description="Low complexity" evidence="4">
    <location>
        <begin position="420"/>
        <end position="430"/>
    </location>
</feature>
<gene>
    <name evidence="7" type="ORF">BGW38_007168</name>
</gene>
<comment type="caution">
    <text evidence="7">The sequence shown here is derived from an EMBL/GenBank/DDBJ whole genome shotgun (WGS) entry which is preliminary data.</text>
</comment>
<dbReference type="GO" id="GO:0005737">
    <property type="term" value="C:cytoplasm"/>
    <property type="evidence" value="ECO:0007669"/>
    <property type="project" value="InterPro"/>
</dbReference>
<evidence type="ECO:0000313" key="7">
    <source>
        <dbReference type="EMBL" id="KAF9577547.1"/>
    </source>
</evidence>
<dbReference type="Pfam" id="PF00018">
    <property type="entry name" value="SH3_1"/>
    <property type="match status" value="1"/>
</dbReference>
<dbReference type="SUPFAM" id="SSF103657">
    <property type="entry name" value="BAR/IMD domain-like"/>
    <property type="match status" value="1"/>
</dbReference>
<feature type="domain" description="SH3" evidence="5">
    <location>
        <begin position="206"/>
        <end position="270"/>
    </location>
</feature>
<dbReference type="InterPro" id="IPR050384">
    <property type="entry name" value="Endophilin_SH3RF"/>
</dbReference>
<proteinExistence type="predicted"/>
<dbReference type="CDD" id="cd00174">
    <property type="entry name" value="SH3"/>
    <property type="match status" value="1"/>
</dbReference>
<dbReference type="InterPro" id="IPR036028">
    <property type="entry name" value="SH3-like_dom_sf"/>
</dbReference>
<dbReference type="EMBL" id="JAABOA010004682">
    <property type="protein sequence ID" value="KAF9577547.1"/>
    <property type="molecule type" value="Genomic_DNA"/>
</dbReference>
<feature type="non-terminal residue" evidence="7">
    <location>
        <position position="478"/>
    </location>
</feature>
<feature type="domain" description="BAR" evidence="6">
    <location>
        <begin position="1"/>
        <end position="100"/>
    </location>
</feature>
<feature type="coiled-coil region" evidence="3">
    <location>
        <begin position="13"/>
        <end position="40"/>
    </location>
</feature>
<dbReference type="PROSITE" id="PS51021">
    <property type="entry name" value="BAR"/>
    <property type="match status" value="1"/>
</dbReference>
<protein>
    <recommendedName>
        <fullName evidence="9">SH3 domain-containing protein</fullName>
    </recommendedName>
</protein>
<evidence type="ECO:0000259" key="6">
    <source>
        <dbReference type="PROSITE" id="PS51021"/>
    </source>
</evidence>
<dbReference type="InterPro" id="IPR004148">
    <property type="entry name" value="BAR_dom"/>
</dbReference>
<reference evidence="7" key="1">
    <citation type="journal article" date="2020" name="Fungal Divers.">
        <title>Resolving the Mortierellaceae phylogeny through synthesis of multi-gene phylogenetics and phylogenomics.</title>
        <authorList>
            <person name="Vandepol N."/>
            <person name="Liber J."/>
            <person name="Desiro A."/>
            <person name="Na H."/>
            <person name="Kennedy M."/>
            <person name="Barry K."/>
            <person name="Grigoriev I.V."/>
            <person name="Miller A.N."/>
            <person name="O'Donnell K."/>
            <person name="Stajich J.E."/>
            <person name="Bonito G."/>
        </authorList>
    </citation>
    <scope>NUCLEOTIDE SEQUENCE</scope>
    <source>
        <strain evidence="7">KOD1015</strain>
    </source>
</reference>
<dbReference type="PANTHER" id="PTHR14167">
    <property type="entry name" value="SH3 DOMAIN-CONTAINING"/>
    <property type="match status" value="1"/>
</dbReference>
<evidence type="ECO:0000313" key="8">
    <source>
        <dbReference type="Proteomes" id="UP000780801"/>
    </source>
</evidence>
<dbReference type="PROSITE" id="PS50002">
    <property type="entry name" value="SH3"/>
    <property type="match status" value="1"/>
</dbReference>
<dbReference type="PRINTS" id="PR00452">
    <property type="entry name" value="SH3DOMAIN"/>
</dbReference>
<dbReference type="Gene3D" id="1.20.1270.60">
    <property type="entry name" value="Arfaptin homology (AH) domain/BAR domain"/>
    <property type="match status" value="1"/>
</dbReference>
<feature type="region of interest" description="Disordered" evidence="4">
    <location>
        <begin position="188"/>
        <end position="207"/>
    </location>
</feature>
<feature type="compositionally biased region" description="Polar residues" evidence="4">
    <location>
        <begin position="275"/>
        <end position="292"/>
    </location>
</feature>
<dbReference type="SMART" id="SM00326">
    <property type="entry name" value="SH3"/>
    <property type="match status" value="1"/>
</dbReference>
<dbReference type="PRINTS" id="PR00499">
    <property type="entry name" value="P67PHOX"/>
</dbReference>
<dbReference type="SUPFAM" id="SSF50044">
    <property type="entry name" value="SH3-domain"/>
    <property type="match status" value="1"/>
</dbReference>
<dbReference type="Proteomes" id="UP000780801">
    <property type="component" value="Unassembled WGS sequence"/>
</dbReference>
<evidence type="ECO:0000256" key="2">
    <source>
        <dbReference type="PROSITE-ProRule" id="PRU00192"/>
    </source>
</evidence>
<dbReference type="Gene3D" id="2.30.30.40">
    <property type="entry name" value="SH3 Domains"/>
    <property type="match status" value="1"/>
</dbReference>
<dbReference type="FunFam" id="2.30.30.40:FF:000072">
    <property type="entry name" value="Unconventional Myosin IB"/>
    <property type="match status" value="1"/>
</dbReference>
<keyword evidence="1 2" id="KW-0728">SH3 domain</keyword>
<dbReference type="PANTHER" id="PTHR14167:SF116">
    <property type="entry name" value="CAP, ISOFORM AC"/>
    <property type="match status" value="1"/>
</dbReference>